<feature type="transmembrane region" description="Helical" evidence="6">
    <location>
        <begin position="388"/>
        <end position="408"/>
    </location>
</feature>
<gene>
    <name evidence="8" type="primary">ABSGL_07549.1 scaffold 8890</name>
</gene>
<comment type="subcellular location">
    <subcellularLocation>
        <location evidence="1">Membrane</location>
        <topology evidence="1">Multi-pass membrane protein</topology>
    </subcellularLocation>
</comment>
<dbReference type="Pfam" id="PF07690">
    <property type="entry name" value="MFS_1"/>
    <property type="match status" value="1"/>
</dbReference>
<evidence type="ECO:0000313" key="8">
    <source>
        <dbReference type="EMBL" id="SAM01800.1"/>
    </source>
</evidence>
<organism evidence="8">
    <name type="scientific">Absidia glauca</name>
    <name type="common">Pin mould</name>
    <dbReference type="NCBI Taxonomy" id="4829"/>
    <lineage>
        <taxon>Eukaryota</taxon>
        <taxon>Fungi</taxon>
        <taxon>Fungi incertae sedis</taxon>
        <taxon>Mucoromycota</taxon>
        <taxon>Mucoromycotina</taxon>
        <taxon>Mucoromycetes</taxon>
        <taxon>Mucorales</taxon>
        <taxon>Cunninghamellaceae</taxon>
        <taxon>Absidia</taxon>
    </lineage>
</organism>
<sequence>MSFSLRNSSQIPMYSFEKNGRPQSLTSLDAYNTYNYDHSSHLQLDDDAFQQEKGAQEKALVRRLDLFILPLICIIDFLQFLDKSTINYAAAFTFKEDLKLEGNQFSMIGSIFYAGYFVFQIPNNYLLQRVPLGKYIGTIVFLWGGVLTAMAFGHNFSQMMAMRFLLGLFEAGIYPSLTLLVSTFYRRTEQAPRLGAFWLCNGFALCFGGLISYGIGNMKTTLFATWQWIMLIMGLVTCVMGVICFLFLIDNPKSPALGLNAEQSVLVEQRTRDNAVFRTTMVKKHQIIEAIKEPRLWCLCLAAMFLNVQNGGITIYNTQLISAFGFDQLQSVLLSAGSGISDIIYICGSVYIVTRKEGRVLYTAMGLMTMDLVGLLLLLLIPNPKLKLIGFYLCWPYAATYVLILTCITNNVSGYTKKIFYNGVITIFYTIGNFVGPFMLIEDQKPSYYGGMIGYCCSCFLCIVCLGIARWSMARINVTRSQHRPDENKPVEQDLTDVEDPGFIYLL</sequence>
<dbReference type="FunCoup" id="A0A168P5T8">
    <property type="interactions" value="71"/>
</dbReference>
<keyword evidence="2" id="KW-0813">Transport</keyword>
<keyword evidence="9" id="KW-1185">Reference proteome</keyword>
<reference evidence="8" key="1">
    <citation type="submission" date="2016-04" db="EMBL/GenBank/DDBJ databases">
        <authorList>
            <person name="Evans L.H."/>
            <person name="Alamgir A."/>
            <person name="Owens N."/>
            <person name="Weber N.D."/>
            <person name="Virtaneva K."/>
            <person name="Barbian K."/>
            <person name="Babar A."/>
            <person name="Rosenke K."/>
        </authorList>
    </citation>
    <scope>NUCLEOTIDE SEQUENCE [LARGE SCALE GENOMIC DNA]</scope>
    <source>
        <strain evidence="8">CBS 101.48</strain>
    </source>
</reference>
<dbReference type="OMA" id="LMIVESQ"/>
<dbReference type="PANTHER" id="PTHR43791">
    <property type="entry name" value="PERMEASE-RELATED"/>
    <property type="match status" value="1"/>
</dbReference>
<keyword evidence="3 6" id="KW-0812">Transmembrane</keyword>
<dbReference type="Gene3D" id="1.20.1250.20">
    <property type="entry name" value="MFS general substrate transporter like domains"/>
    <property type="match status" value="1"/>
</dbReference>
<evidence type="ECO:0000259" key="7">
    <source>
        <dbReference type="PROSITE" id="PS50850"/>
    </source>
</evidence>
<dbReference type="AlphaFoldDB" id="A0A168P5T8"/>
<dbReference type="PANTHER" id="PTHR43791:SF36">
    <property type="entry name" value="TRANSPORTER, PUTATIVE (AFU_ORTHOLOGUE AFUA_6G08340)-RELATED"/>
    <property type="match status" value="1"/>
</dbReference>
<evidence type="ECO:0000256" key="2">
    <source>
        <dbReference type="ARBA" id="ARBA00022448"/>
    </source>
</evidence>
<feature type="domain" description="Major facilitator superfamily (MFS) profile" evidence="7">
    <location>
        <begin position="68"/>
        <end position="507"/>
    </location>
</feature>
<feature type="transmembrane region" description="Helical" evidence="6">
    <location>
        <begin position="164"/>
        <end position="185"/>
    </location>
</feature>
<feature type="transmembrane region" description="Helical" evidence="6">
    <location>
        <begin position="131"/>
        <end position="152"/>
    </location>
</feature>
<dbReference type="GO" id="GO:0022857">
    <property type="term" value="F:transmembrane transporter activity"/>
    <property type="evidence" value="ECO:0007669"/>
    <property type="project" value="InterPro"/>
</dbReference>
<dbReference type="GO" id="GO:0016020">
    <property type="term" value="C:membrane"/>
    <property type="evidence" value="ECO:0007669"/>
    <property type="project" value="UniProtKB-SubCell"/>
</dbReference>
<dbReference type="InterPro" id="IPR036259">
    <property type="entry name" value="MFS_trans_sf"/>
</dbReference>
<dbReference type="PROSITE" id="PS50850">
    <property type="entry name" value="MFS"/>
    <property type="match status" value="1"/>
</dbReference>
<evidence type="ECO:0000256" key="6">
    <source>
        <dbReference type="SAM" id="Phobius"/>
    </source>
</evidence>
<dbReference type="SUPFAM" id="SSF103473">
    <property type="entry name" value="MFS general substrate transporter"/>
    <property type="match status" value="1"/>
</dbReference>
<evidence type="ECO:0000256" key="5">
    <source>
        <dbReference type="ARBA" id="ARBA00023136"/>
    </source>
</evidence>
<keyword evidence="4 6" id="KW-1133">Transmembrane helix</keyword>
<feature type="transmembrane region" description="Helical" evidence="6">
    <location>
        <begin position="328"/>
        <end position="353"/>
    </location>
</feature>
<feature type="transmembrane region" description="Helical" evidence="6">
    <location>
        <begin position="360"/>
        <end position="382"/>
    </location>
</feature>
<dbReference type="EMBL" id="LT553587">
    <property type="protein sequence ID" value="SAM01800.1"/>
    <property type="molecule type" value="Genomic_DNA"/>
</dbReference>
<protein>
    <recommendedName>
        <fullName evidence="7">Major facilitator superfamily (MFS) profile domain-containing protein</fullName>
    </recommendedName>
</protein>
<feature type="transmembrane region" description="Helical" evidence="6">
    <location>
        <begin position="197"/>
        <end position="216"/>
    </location>
</feature>
<dbReference type="STRING" id="4829.A0A168P5T8"/>
<feature type="transmembrane region" description="Helical" evidence="6">
    <location>
        <begin position="420"/>
        <end position="441"/>
    </location>
</feature>
<dbReference type="Proteomes" id="UP000078561">
    <property type="component" value="Unassembled WGS sequence"/>
</dbReference>
<keyword evidence="5 6" id="KW-0472">Membrane</keyword>
<evidence type="ECO:0000256" key="1">
    <source>
        <dbReference type="ARBA" id="ARBA00004141"/>
    </source>
</evidence>
<dbReference type="InParanoid" id="A0A168P5T8"/>
<proteinExistence type="predicted"/>
<name>A0A168P5T8_ABSGL</name>
<feature type="transmembrane region" description="Helical" evidence="6">
    <location>
        <begin position="64"/>
        <end position="82"/>
    </location>
</feature>
<evidence type="ECO:0000256" key="3">
    <source>
        <dbReference type="ARBA" id="ARBA00022692"/>
    </source>
</evidence>
<feature type="transmembrane region" description="Helical" evidence="6">
    <location>
        <begin position="296"/>
        <end position="316"/>
    </location>
</feature>
<evidence type="ECO:0000313" key="9">
    <source>
        <dbReference type="Proteomes" id="UP000078561"/>
    </source>
</evidence>
<evidence type="ECO:0000256" key="4">
    <source>
        <dbReference type="ARBA" id="ARBA00022989"/>
    </source>
</evidence>
<feature type="transmembrane region" description="Helical" evidence="6">
    <location>
        <begin position="447"/>
        <end position="469"/>
    </location>
</feature>
<accession>A0A168P5T8</accession>
<dbReference type="InterPro" id="IPR020846">
    <property type="entry name" value="MFS_dom"/>
</dbReference>
<feature type="transmembrane region" description="Helical" evidence="6">
    <location>
        <begin position="228"/>
        <end position="249"/>
    </location>
</feature>
<dbReference type="OrthoDB" id="6730379at2759"/>
<feature type="transmembrane region" description="Helical" evidence="6">
    <location>
        <begin position="102"/>
        <end position="119"/>
    </location>
</feature>
<dbReference type="InterPro" id="IPR011701">
    <property type="entry name" value="MFS"/>
</dbReference>